<sequence>MSCGMSRLLPRLAWMFAALLLAGAPAGGAYAQDILRPPGNVPRPPANVPQGGFNLFGGWTLFKPQPAPVEAPPPKRPPPEPEGTVHASADAAVEGKKQPPTQFVLVLGDQWGGQLAQGLADLYVRDRSNPAVVGRTDDEAGFLPPDQAGLPDILQTIPQAVADAKPNAVVLALGANDLRPIRDGDQSVEPLTDRWNELFGRRVDEVLAALRARAAGVILVGLAPVQNAATSAQYEKINDILRTRAARAGATFVSVWDGFVDEEGKYAASGPAVDGQRRRLRLGDGVRFTRAGSRKLAYFAQKDVTRLLAEPAPEIPGVLDGRPQALSLTDGPRGASALVGAAAVPASVPAGDAARALTEGAPLEAVPGRADDHSWPARAFAPPAPAARDAAAP</sequence>
<dbReference type="Pfam" id="PF04311">
    <property type="entry name" value="DUF459"/>
    <property type="match status" value="1"/>
</dbReference>
<dbReference type="EMBL" id="SMAI01000002">
    <property type="protein sequence ID" value="TCT06897.1"/>
    <property type="molecule type" value="Genomic_DNA"/>
</dbReference>
<proteinExistence type="predicted"/>
<feature type="region of interest" description="Disordered" evidence="1">
    <location>
        <begin position="365"/>
        <end position="393"/>
    </location>
</feature>
<protein>
    <submittedName>
        <fullName evidence="3">Uncharacterized protein</fullName>
    </submittedName>
</protein>
<keyword evidence="2" id="KW-0732">Signal</keyword>
<dbReference type="OrthoDB" id="9805649at2"/>
<accession>A0A4R3M5Y1</accession>
<feature type="compositionally biased region" description="Low complexity" evidence="1">
    <location>
        <begin position="376"/>
        <end position="393"/>
    </location>
</feature>
<evidence type="ECO:0000256" key="1">
    <source>
        <dbReference type="SAM" id="MobiDB-lite"/>
    </source>
</evidence>
<feature type="chain" id="PRO_5020696782" evidence="2">
    <location>
        <begin position="32"/>
        <end position="393"/>
    </location>
</feature>
<evidence type="ECO:0000313" key="3">
    <source>
        <dbReference type="EMBL" id="TCT06897.1"/>
    </source>
</evidence>
<feature type="region of interest" description="Disordered" evidence="1">
    <location>
        <begin position="64"/>
        <end position="90"/>
    </location>
</feature>
<evidence type="ECO:0000313" key="4">
    <source>
        <dbReference type="Proteomes" id="UP000294664"/>
    </source>
</evidence>
<name>A0A4R3M5Y1_9HYPH</name>
<keyword evidence="4" id="KW-1185">Reference proteome</keyword>
<reference evidence="3 4" key="1">
    <citation type="submission" date="2019-03" db="EMBL/GenBank/DDBJ databases">
        <title>Genomic Encyclopedia of Type Strains, Phase IV (KMG-IV): sequencing the most valuable type-strain genomes for metagenomic binning, comparative biology and taxonomic classification.</title>
        <authorList>
            <person name="Goeker M."/>
        </authorList>
    </citation>
    <scope>NUCLEOTIDE SEQUENCE [LARGE SCALE GENOMIC DNA]</scope>
    <source>
        <strain evidence="3 4">DSM 9035</strain>
    </source>
</reference>
<dbReference type="AlphaFoldDB" id="A0A4R3M5Y1"/>
<dbReference type="GO" id="GO:0016788">
    <property type="term" value="F:hydrolase activity, acting on ester bonds"/>
    <property type="evidence" value="ECO:0007669"/>
    <property type="project" value="UniProtKB-ARBA"/>
</dbReference>
<dbReference type="Proteomes" id="UP000294664">
    <property type="component" value="Unassembled WGS sequence"/>
</dbReference>
<evidence type="ECO:0000256" key="2">
    <source>
        <dbReference type="SAM" id="SignalP"/>
    </source>
</evidence>
<dbReference type="InterPro" id="IPR007407">
    <property type="entry name" value="DUF459"/>
</dbReference>
<feature type="compositionally biased region" description="Pro residues" evidence="1">
    <location>
        <begin position="65"/>
        <end position="76"/>
    </location>
</feature>
<feature type="signal peptide" evidence="2">
    <location>
        <begin position="1"/>
        <end position="31"/>
    </location>
</feature>
<dbReference type="SUPFAM" id="SSF52266">
    <property type="entry name" value="SGNH hydrolase"/>
    <property type="match status" value="1"/>
</dbReference>
<gene>
    <name evidence="3" type="ORF">EDC64_102378</name>
</gene>
<dbReference type="Gene3D" id="3.40.50.1110">
    <property type="entry name" value="SGNH hydrolase"/>
    <property type="match status" value="1"/>
</dbReference>
<comment type="caution">
    <text evidence="3">The sequence shown here is derived from an EMBL/GenBank/DDBJ whole genome shotgun (WGS) entry which is preliminary data.</text>
</comment>
<dbReference type="InterPro" id="IPR036514">
    <property type="entry name" value="SGNH_hydro_sf"/>
</dbReference>
<organism evidence="3 4">
    <name type="scientific">Aquabacter spiritensis</name>
    <dbReference type="NCBI Taxonomy" id="933073"/>
    <lineage>
        <taxon>Bacteria</taxon>
        <taxon>Pseudomonadati</taxon>
        <taxon>Pseudomonadota</taxon>
        <taxon>Alphaproteobacteria</taxon>
        <taxon>Hyphomicrobiales</taxon>
        <taxon>Xanthobacteraceae</taxon>
        <taxon>Aquabacter</taxon>
    </lineage>
</organism>